<dbReference type="Pfam" id="PF16363">
    <property type="entry name" value="GDP_Man_Dehyd"/>
    <property type="match status" value="1"/>
</dbReference>
<dbReference type="InterPro" id="IPR020904">
    <property type="entry name" value="Sc_DH/Rdtase_CS"/>
</dbReference>
<feature type="domain" description="NAD(P)-binding" evidence="1">
    <location>
        <begin position="1"/>
        <end position="254"/>
    </location>
</feature>
<reference evidence="2" key="1">
    <citation type="submission" date="2018-05" db="EMBL/GenBank/DDBJ databases">
        <authorList>
            <person name="Lanie J.A."/>
            <person name="Ng W.-L."/>
            <person name="Kazmierczak K.M."/>
            <person name="Andrzejewski T.M."/>
            <person name="Davidsen T.M."/>
            <person name="Wayne K.J."/>
            <person name="Tettelin H."/>
            <person name="Glass J.I."/>
            <person name="Rusch D."/>
            <person name="Podicherti R."/>
            <person name="Tsui H.-C.T."/>
            <person name="Winkler M.E."/>
        </authorList>
    </citation>
    <scope>NUCLEOTIDE SEQUENCE</scope>
</reference>
<name>A0A382NKD0_9ZZZZ</name>
<evidence type="ECO:0000259" key="1">
    <source>
        <dbReference type="Pfam" id="PF16363"/>
    </source>
</evidence>
<proteinExistence type="predicted"/>
<dbReference type="PANTHER" id="PTHR43000">
    <property type="entry name" value="DTDP-D-GLUCOSE 4,6-DEHYDRATASE-RELATED"/>
    <property type="match status" value="1"/>
</dbReference>
<dbReference type="AlphaFoldDB" id="A0A382NKD0"/>
<dbReference type="Gene3D" id="3.40.50.720">
    <property type="entry name" value="NAD(P)-binding Rossmann-like Domain"/>
    <property type="match status" value="1"/>
</dbReference>
<protein>
    <recommendedName>
        <fullName evidence="1">NAD(P)-binding domain-containing protein</fullName>
    </recommendedName>
</protein>
<sequence length="272" mass="30877">RVFTMFKPEAVMHLAAESHVDRSIVGPAEFINTNILGTYNLLQASKDLWTVSSEGKKFLHVSTDEVFGSLNPKDKPFTEENKYFPNSPYSASKASSDLLVRAWAITYGLPAIVTNCSNNYGPWQFPEKFIPVVIFNAIQGNEIPIYGDGKNIRDWLYVDDHVKALIKIIESNCEYTTFNIGANQEISNLKLAELICSILDSMNPRTDSKSYKEQISFVGDRLGHDFRYAINSDKLQEEMGFSIESDLENGITKTIDWYLKNLNWLLSKHNLD</sequence>
<organism evidence="2">
    <name type="scientific">marine metagenome</name>
    <dbReference type="NCBI Taxonomy" id="408172"/>
    <lineage>
        <taxon>unclassified sequences</taxon>
        <taxon>metagenomes</taxon>
        <taxon>ecological metagenomes</taxon>
    </lineage>
</organism>
<dbReference type="InterPro" id="IPR036291">
    <property type="entry name" value="NAD(P)-bd_dom_sf"/>
</dbReference>
<dbReference type="EMBL" id="UINC01100237">
    <property type="protein sequence ID" value="SVC60142.1"/>
    <property type="molecule type" value="Genomic_DNA"/>
</dbReference>
<dbReference type="InterPro" id="IPR016040">
    <property type="entry name" value="NAD(P)-bd_dom"/>
</dbReference>
<dbReference type="PROSITE" id="PS00061">
    <property type="entry name" value="ADH_SHORT"/>
    <property type="match status" value="1"/>
</dbReference>
<evidence type="ECO:0000313" key="2">
    <source>
        <dbReference type="EMBL" id="SVC60142.1"/>
    </source>
</evidence>
<feature type="non-terminal residue" evidence="2">
    <location>
        <position position="1"/>
    </location>
</feature>
<dbReference type="SUPFAM" id="SSF51735">
    <property type="entry name" value="NAD(P)-binding Rossmann-fold domains"/>
    <property type="match status" value="1"/>
</dbReference>
<accession>A0A382NKD0</accession>
<gene>
    <name evidence="2" type="ORF">METZ01_LOCUS312996</name>
</gene>